<dbReference type="InterPro" id="IPR036812">
    <property type="entry name" value="NAD(P)_OxRdtase_dom_sf"/>
</dbReference>
<gene>
    <name evidence="2" type="ORF">ODV14_02020</name>
</gene>
<dbReference type="Pfam" id="PF00248">
    <property type="entry name" value="Aldo_ket_red"/>
    <property type="match status" value="1"/>
</dbReference>
<dbReference type="SUPFAM" id="SSF51430">
    <property type="entry name" value="NAD(P)-linked oxidoreductase"/>
    <property type="match status" value="1"/>
</dbReference>
<comment type="caution">
    <text evidence="2">The sequence shown here is derived from an EMBL/GenBank/DDBJ whole genome shotgun (WGS) entry which is preliminary data.</text>
</comment>
<reference evidence="2" key="2">
    <citation type="submission" date="2022-10" db="EMBL/GenBank/DDBJ databases">
        <authorList>
            <person name="Kostovova I."/>
            <person name="Moravkova M."/>
            <person name="Pechar R."/>
        </authorList>
    </citation>
    <scope>NUCLEOTIDE SEQUENCE</scope>
    <source>
        <strain evidence="2">M597B</strain>
    </source>
</reference>
<dbReference type="InterPro" id="IPR023210">
    <property type="entry name" value="NADP_OxRdtase_dom"/>
</dbReference>
<evidence type="ECO:0000313" key="2">
    <source>
        <dbReference type="EMBL" id="MDB6246142.1"/>
    </source>
</evidence>
<proteinExistence type="predicted"/>
<dbReference type="RefSeq" id="WP_271326808.1">
    <property type="nucleotide sequence ID" value="NZ_JAOTHC010000005.1"/>
</dbReference>
<dbReference type="Gene3D" id="3.20.20.100">
    <property type="entry name" value="NADP-dependent oxidoreductase domain"/>
    <property type="match status" value="1"/>
</dbReference>
<name>A0AAW6B8R8_LACAM</name>
<reference evidence="2" key="1">
    <citation type="journal article" date="2022" name="Microorganisms">
        <title>Antibiotic Susceptibility, Resistance Gene Determinants and Corresponding Genomic Regions in Lactobacillus amylovorus Isolates Derived from Wild Boars and Domestic Pigs.</title>
        <authorList>
            <person name="Moravkova M."/>
            <person name="Kostovova I."/>
            <person name="Kavanova K."/>
            <person name="Pechar R."/>
            <person name="Stanek S."/>
            <person name="Brychta A."/>
            <person name="Zeman M."/>
            <person name="Kubasova T."/>
        </authorList>
    </citation>
    <scope>NUCLEOTIDE SEQUENCE</scope>
    <source>
        <strain evidence="2">M597B</strain>
    </source>
</reference>
<evidence type="ECO:0000259" key="1">
    <source>
        <dbReference type="Pfam" id="PF00248"/>
    </source>
</evidence>
<accession>A0AAW6B8R8</accession>
<organism evidence="2 3">
    <name type="scientific">Lactobacillus amylovorus</name>
    <dbReference type="NCBI Taxonomy" id="1604"/>
    <lineage>
        <taxon>Bacteria</taxon>
        <taxon>Bacillati</taxon>
        <taxon>Bacillota</taxon>
        <taxon>Bacilli</taxon>
        <taxon>Lactobacillales</taxon>
        <taxon>Lactobacillaceae</taxon>
        <taxon>Lactobacillus</taxon>
    </lineage>
</organism>
<evidence type="ECO:0000313" key="3">
    <source>
        <dbReference type="Proteomes" id="UP001141961"/>
    </source>
</evidence>
<dbReference type="Proteomes" id="UP001141961">
    <property type="component" value="Unassembled WGS sequence"/>
</dbReference>
<dbReference type="EMBL" id="JAOTHD010000004">
    <property type="protein sequence ID" value="MDB6246142.1"/>
    <property type="molecule type" value="Genomic_DNA"/>
</dbReference>
<feature type="domain" description="NADP-dependent oxidoreductase" evidence="1">
    <location>
        <begin position="1"/>
        <end position="50"/>
    </location>
</feature>
<protein>
    <submittedName>
        <fullName evidence="2">Aryl-alcohol dehydrogenase</fullName>
    </submittedName>
</protein>
<dbReference type="AlphaFoldDB" id="A0AAW6B8R8"/>
<sequence>MSEIALAWEWAKGITAPIVGSTKTKHLESAVNSMGVELTLDEVNYFDELYVPHPLSVQLIKIHLRAQWF</sequence>